<dbReference type="InterPro" id="IPR054707">
    <property type="entry name" value="DhpH_subs-bd"/>
</dbReference>
<feature type="domain" description="2,6-dihydroxypyridine 3-monooxygenase substrate binding" evidence="2">
    <location>
        <begin position="185"/>
        <end position="222"/>
    </location>
</feature>
<reference evidence="3" key="1">
    <citation type="journal article" date="2023" name="Mol. Phylogenet. Evol.">
        <title>Genome-scale phylogeny and comparative genomics of the fungal order Sordariales.</title>
        <authorList>
            <person name="Hensen N."/>
            <person name="Bonometti L."/>
            <person name="Westerberg I."/>
            <person name="Brannstrom I.O."/>
            <person name="Guillou S."/>
            <person name="Cros-Aarteil S."/>
            <person name="Calhoun S."/>
            <person name="Haridas S."/>
            <person name="Kuo A."/>
            <person name="Mondo S."/>
            <person name="Pangilinan J."/>
            <person name="Riley R."/>
            <person name="LaButti K."/>
            <person name="Andreopoulos B."/>
            <person name="Lipzen A."/>
            <person name="Chen C."/>
            <person name="Yan M."/>
            <person name="Daum C."/>
            <person name="Ng V."/>
            <person name="Clum A."/>
            <person name="Steindorff A."/>
            <person name="Ohm R.A."/>
            <person name="Martin F."/>
            <person name="Silar P."/>
            <person name="Natvig D.O."/>
            <person name="Lalanne C."/>
            <person name="Gautier V."/>
            <person name="Ament-Velasquez S.L."/>
            <person name="Kruys A."/>
            <person name="Hutchinson M.I."/>
            <person name="Powell A.J."/>
            <person name="Barry K."/>
            <person name="Miller A.N."/>
            <person name="Grigoriev I.V."/>
            <person name="Debuchy R."/>
            <person name="Gladieux P."/>
            <person name="Hiltunen Thoren M."/>
            <person name="Johannesson H."/>
        </authorList>
    </citation>
    <scope>NUCLEOTIDE SEQUENCE</scope>
    <source>
        <strain evidence="3">CBS 892.96</strain>
    </source>
</reference>
<name>A0AAN7A1U7_9PEZI</name>
<dbReference type="InterPro" id="IPR036188">
    <property type="entry name" value="FAD/NAD-bd_sf"/>
</dbReference>
<accession>A0AAN7A1U7</accession>
<dbReference type="SUPFAM" id="SSF51905">
    <property type="entry name" value="FAD/NAD(P)-binding domain"/>
    <property type="match status" value="1"/>
</dbReference>
<dbReference type="Proteomes" id="UP001302321">
    <property type="component" value="Unassembled WGS sequence"/>
</dbReference>
<evidence type="ECO:0000313" key="3">
    <source>
        <dbReference type="EMBL" id="KAK4170933.1"/>
    </source>
</evidence>
<feature type="compositionally biased region" description="Polar residues" evidence="1">
    <location>
        <begin position="17"/>
        <end position="28"/>
    </location>
</feature>
<protein>
    <submittedName>
        <fullName evidence="3">6-hydroxynicotinate 3-monooxygenase</fullName>
    </submittedName>
</protein>
<evidence type="ECO:0000313" key="4">
    <source>
        <dbReference type="Proteomes" id="UP001302321"/>
    </source>
</evidence>
<feature type="compositionally biased region" description="Low complexity" evidence="1">
    <location>
        <begin position="38"/>
        <end position="47"/>
    </location>
</feature>
<sequence length="331" mass="36690">MHGLLKRHGTNVTILEQEPTTTRSSHNAGTDFGHRSKSSSAAIAPSPVWRDTMPRPSTRLAFRKRANFKEINVVRHLTSWILLYRILRANFDGLASGTVPSLPSPHKDDGHAEYHLEYHDTDSTVTIHFIDAANGKKSSLTADTLTGTDGVNPLVRDLVQLGTTSTSKNKKYSGYGSVSEDAFPRRLINFVWRYNVPPTSHITKEVLTDTSGTRHRNTVLTSLEKIMLVRMVNDVACSASAAFYNGKVLLVGDALVAFRPHFVVATEQAAGHCLGPAKLWKGEKTIQEWNREVTRYGRRFVIPARLSTRALAHLVLSGNWTAPLTLNRSRG</sequence>
<dbReference type="Pfam" id="PF22607">
    <property type="entry name" value="FAD_binding-like"/>
    <property type="match status" value="1"/>
</dbReference>
<dbReference type="Gene3D" id="3.50.50.60">
    <property type="entry name" value="FAD/NAD(P)-binding domain"/>
    <property type="match status" value="1"/>
</dbReference>
<dbReference type="PANTHER" id="PTHR47469">
    <property type="entry name" value="MONOOXYGENASE-LIKE"/>
    <property type="match status" value="1"/>
</dbReference>
<dbReference type="AlphaFoldDB" id="A0AAN7A1U7"/>
<comment type="caution">
    <text evidence="3">The sequence shown here is derived from an EMBL/GenBank/DDBJ whole genome shotgun (WGS) entry which is preliminary data.</text>
</comment>
<organism evidence="3 4">
    <name type="scientific">Triangularia setosa</name>
    <dbReference type="NCBI Taxonomy" id="2587417"/>
    <lineage>
        <taxon>Eukaryota</taxon>
        <taxon>Fungi</taxon>
        <taxon>Dikarya</taxon>
        <taxon>Ascomycota</taxon>
        <taxon>Pezizomycotina</taxon>
        <taxon>Sordariomycetes</taxon>
        <taxon>Sordariomycetidae</taxon>
        <taxon>Sordariales</taxon>
        <taxon>Podosporaceae</taxon>
        <taxon>Triangularia</taxon>
    </lineage>
</organism>
<dbReference type="PANTHER" id="PTHR47469:SF2">
    <property type="entry name" value="OS06G0597600 PROTEIN"/>
    <property type="match status" value="1"/>
</dbReference>
<reference evidence="3" key="2">
    <citation type="submission" date="2023-05" db="EMBL/GenBank/DDBJ databases">
        <authorList>
            <consortium name="Lawrence Berkeley National Laboratory"/>
            <person name="Steindorff A."/>
            <person name="Hensen N."/>
            <person name="Bonometti L."/>
            <person name="Westerberg I."/>
            <person name="Brannstrom I.O."/>
            <person name="Guillou S."/>
            <person name="Cros-Aarteil S."/>
            <person name="Calhoun S."/>
            <person name="Haridas S."/>
            <person name="Kuo A."/>
            <person name="Mondo S."/>
            <person name="Pangilinan J."/>
            <person name="Riley R."/>
            <person name="Labutti K."/>
            <person name="Andreopoulos B."/>
            <person name="Lipzen A."/>
            <person name="Chen C."/>
            <person name="Yanf M."/>
            <person name="Daum C."/>
            <person name="Ng V."/>
            <person name="Clum A."/>
            <person name="Ohm R."/>
            <person name="Martin F."/>
            <person name="Silar P."/>
            <person name="Natvig D."/>
            <person name="Lalanne C."/>
            <person name="Gautier V."/>
            <person name="Ament-Velasquez S.L."/>
            <person name="Kruys A."/>
            <person name="Hutchinson M.I."/>
            <person name="Powell A.J."/>
            <person name="Barry K."/>
            <person name="Miller A.N."/>
            <person name="Grigoriev I.V."/>
            <person name="Debuchy R."/>
            <person name="Gladieux P."/>
            <person name="Thoren M.H."/>
            <person name="Johannesson H."/>
        </authorList>
    </citation>
    <scope>NUCLEOTIDE SEQUENCE</scope>
    <source>
        <strain evidence="3">CBS 892.96</strain>
    </source>
</reference>
<proteinExistence type="predicted"/>
<keyword evidence="4" id="KW-1185">Reference proteome</keyword>
<dbReference type="EMBL" id="MU866700">
    <property type="protein sequence ID" value="KAK4170933.1"/>
    <property type="molecule type" value="Genomic_DNA"/>
</dbReference>
<evidence type="ECO:0000259" key="2">
    <source>
        <dbReference type="Pfam" id="PF22607"/>
    </source>
</evidence>
<gene>
    <name evidence="3" type="ORF">QBC36DRAFT_350701</name>
</gene>
<evidence type="ECO:0000256" key="1">
    <source>
        <dbReference type="SAM" id="MobiDB-lite"/>
    </source>
</evidence>
<dbReference type="InterPro" id="IPR053212">
    <property type="entry name" value="DHP_3-monooxygenase"/>
</dbReference>
<feature type="region of interest" description="Disordered" evidence="1">
    <location>
        <begin position="17"/>
        <end position="50"/>
    </location>
</feature>